<dbReference type="AlphaFoldDB" id="V8CBW6"/>
<dbReference type="GO" id="GO:0005829">
    <property type="term" value="C:cytosol"/>
    <property type="evidence" value="ECO:0007669"/>
    <property type="project" value="TreeGrafter"/>
</dbReference>
<evidence type="ECO:0000313" key="4">
    <source>
        <dbReference type="Proteomes" id="UP000018731"/>
    </source>
</evidence>
<dbReference type="PANTHER" id="PTHR30160:SF15">
    <property type="entry name" value="GLYCOSYLTRANSFERASE HI_0523-RELATED"/>
    <property type="match status" value="1"/>
</dbReference>
<accession>V8CBW6</accession>
<proteinExistence type="predicted"/>
<dbReference type="SUPFAM" id="SSF53756">
    <property type="entry name" value="UDP-Glycosyltransferase/glycogen phosphorylase"/>
    <property type="match status" value="1"/>
</dbReference>
<dbReference type="Gene3D" id="3.40.50.2000">
    <property type="entry name" value="Glycogen Phosphorylase B"/>
    <property type="match status" value="1"/>
</dbReference>
<gene>
    <name evidence="3" type="ORF">HMPREF2086_00242</name>
</gene>
<dbReference type="EMBL" id="AZJI01000001">
    <property type="protein sequence ID" value="ETD24908.1"/>
    <property type="molecule type" value="Genomic_DNA"/>
</dbReference>
<organism evidence="3 4">
    <name type="scientific">Helicobacter macacae MIT 99-5501</name>
    <dbReference type="NCBI Taxonomy" id="1357400"/>
    <lineage>
        <taxon>Bacteria</taxon>
        <taxon>Pseudomonadati</taxon>
        <taxon>Campylobacterota</taxon>
        <taxon>Epsilonproteobacteria</taxon>
        <taxon>Campylobacterales</taxon>
        <taxon>Helicobacteraceae</taxon>
        <taxon>Helicobacter</taxon>
    </lineage>
</organism>
<dbReference type="PANTHER" id="PTHR30160">
    <property type="entry name" value="TETRAACYLDISACCHARIDE 4'-KINASE-RELATED"/>
    <property type="match status" value="1"/>
</dbReference>
<comment type="caution">
    <text evidence="3">The sequence shown here is derived from an EMBL/GenBank/DDBJ whole genome shotgun (WGS) entry which is preliminary data.</text>
</comment>
<keyword evidence="1" id="KW-0328">Glycosyltransferase</keyword>
<dbReference type="InterPro" id="IPR002201">
    <property type="entry name" value="Glyco_trans_9"/>
</dbReference>
<evidence type="ECO:0000313" key="3">
    <source>
        <dbReference type="EMBL" id="ETD24908.1"/>
    </source>
</evidence>
<sequence>MREIKDIKVGLITCGNGVGDTIISIKALYIAKTLYGAKCVLFGEKIARTLCAGLDFIDEVVVLPYNRQGFILNQYQAQILAQNKELTAAKLCAKKPKILSKPPRENSAKIDKKANKIATQNLINTFDSHHLDYLIVSSPRSINIALAKSTNAKKILCATKLTSLFSPKCKTLPIYAKKDTYKRVSFEEILCLFVRMINPKIYDENISSLDFAPTALATTQAHKSRIAEFLHKQKLGKHLILLNPFSVSGLYSLSKNAFLDIAERIEAKFSDCTCIIATYPKVHSEFVHLCDKYPKKLKNLLIFPNDDDIFNLIELCKRVSCVITPSTGVAHIAANVGTPTVALYGKPDINRWILGGGGGVAHSYTKARYVLLEQNISYLIAHPSEEAHYIDKVVESLKEVLQSES</sequence>
<dbReference type="STRING" id="1357400.HMPREF2086_00242"/>
<dbReference type="GO" id="GO:0008713">
    <property type="term" value="F:ADP-heptose-lipopolysaccharide heptosyltransferase activity"/>
    <property type="evidence" value="ECO:0007669"/>
    <property type="project" value="TreeGrafter"/>
</dbReference>
<dbReference type="InterPro" id="IPR051199">
    <property type="entry name" value="LPS_LOS_Heptosyltrfase"/>
</dbReference>
<protein>
    <submittedName>
        <fullName evidence="3">Uncharacterized protein</fullName>
    </submittedName>
</protein>
<keyword evidence="2" id="KW-0808">Transferase</keyword>
<evidence type="ECO:0000256" key="1">
    <source>
        <dbReference type="ARBA" id="ARBA00022676"/>
    </source>
</evidence>
<name>V8CBW6_9HELI</name>
<dbReference type="RefSeq" id="WP_023926910.1">
    <property type="nucleotide sequence ID" value="NZ_KI669454.1"/>
</dbReference>
<evidence type="ECO:0000256" key="2">
    <source>
        <dbReference type="ARBA" id="ARBA00022679"/>
    </source>
</evidence>
<reference evidence="3 4" key="1">
    <citation type="journal article" date="2014" name="Genome Announc.">
        <title>Draft genome sequences of six enterohepatic helicobacter species isolated from humans and one from rhesus macaques.</title>
        <authorList>
            <person name="Shen Z."/>
            <person name="Sheh A."/>
            <person name="Young S.K."/>
            <person name="Abouelliel A."/>
            <person name="Ward D.V."/>
            <person name="Earl A.M."/>
            <person name="Fox J.G."/>
        </authorList>
    </citation>
    <scope>NUCLEOTIDE SEQUENCE [LARGE SCALE GENOMIC DNA]</scope>
    <source>
        <strain evidence="3 4">MIT 99-5501</strain>
    </source>
</reference>
<dbReference type="PATRIC" id="fig|1357400.3.peg.342"/>
<dbReference type="OrthoDB" id="5329369at2"/>
<dbReference type="HOGENOM" id="CLU_830758_0_0_7"/>
<dbReference type="GO" id="GO:0009244">
    <property type="term" value="P:lipopolysaccharide core region biosynthetic process"/>
    <property type="evidence" value="ECO:0007669"/>
    <property type="project" value="TreeGrafter"/>
</dbReference>
<keyword evidence="4" id="KW-1185">Reference proteome</keyword>
<dbReference type="Proteomes" id="UP000018731">
    <property type="component" value="Unassembled WGS sequence"/>
</dbReference>
<dbReference type="Pfam" id="PF01075">
    <property type="entry name" value="Glyco_transf_9"/>
    <property type="match status" value="1"/>
</dbReference>